<dbReference type="EMBL" id="AACS02000005">
    <property type="protein sequence ID" value="EAU82323.2"/>
    <property type="molecule type" value="Genomic_DNA"/>
</dbReference>
<dbReference type="Proteomes" id="UP000001861">
    <property type="component" value="Unassembled WGS sequence"/>
</dbReference>
<protein>
    <submittedName>
        <fullName evidence="1">Uncharacterized protein</fullName>
    </submittedName>
</protein>
<name>A8P7T5_COPC7</name>
<gene>
    <name evidence="1" type="ORF">CC1G_06633</name>
</gene>
<dbReference type="AlphaFoldDB" id="A8P7T5"/>
<dbReference type="OMA" id="KCATCEI"/>
<dbReference type="OrthoDB" id="2322999at2759"/>
<dbReference type="GeneID" id="6016032"/>
<sequence>MINRQQPLSVMENTEYNDLPTLDAADAAFTNRDEVLKKLAQLLTSLPEEYKGLYAISLVHHHYDLNPGEIMVTNDRITAPELIASMHDSANVVPERWTAAGMPFEYVRLKEGEVGVPPPPDFLLEAFQKIVGSLPLGLMAAPDVPPGKIVKDSTLDPEKRSQVLEVVDEDVYGAESTSEFSPCRMITAAWNARGEGEVVFVVACGGCRWPVGGKPTCW</sequence>
<dbReference type="VEuPathDB" id="FungiDB:CC1G_06633"/>
<comment type="caution">
    <text evidence="1">The sequence shown here is derived from an EMBL/GenBank/DDBJ whole genome shotgun (WGS) entry which is preliminary data.</text>
</comment>
<organism evidence="1 2">
    <name type="scientific">Coprinopsis cinerea (strain Okayama-7 / 130 / ATCC MYA-4618 / FGSC 9003)</name>
    <name type="common">Inky cap fungus</name>
    <name type="synonym">Hormographiella aspergillata</name>
    <dbReference type="NCBI Taxonomy" id="240176"/>
    <lineage>
        <taxon>Eukaryota</taxon>
        <taxon>Fungi</taxon>
        <taxon>Dikarya</taxon>
        <taxon>Basidiomycota</taxon>
        <taxon>Agaricomycotina</taxon>
        <taxon>Agaricomycetes</taxon>
        <taxon>Agaricomycetidae</taxon>
        <taxon>Agaricales</taxon>
        <taxon>Agaricineae</taxon>
        <taxon>Psathyrellaceae</taxon>
        <taxon>Coprinopsis</taxon>
    </lineage>
</organism>
<dbReference type="eggNOG" id="ENOG502SC6R">
    <property type="taxonomic scope" value="Eukaryota"/>
</dbReference>
<dbReference type="RefSeq" id="XP_001839420.2">
    <property type="nucleotide sequence ID" value="XM_001839368.2"/>
</dbReference>
<evidence type="ECO:0000313" key="1">
    <source>
        <dbReference type="EMBL" id="EAU82323.2"/>
    </source>
</evidence>
<reference evidence="1 2" key="1">
    <citation type="journal article" date="2010" name="Proc. Natl. Acad. Sci. U.S.A.">
        <title>Insights into evolution of multicellular fungi from the assembled chromosomes of the mushroom Coprinopsis cinerea (Coprinus cinereus).</title>
        <authorList>
            <person name="Stajich J.E."/>
            <person name="Wilke S.K."/>
            <person name="Ahren D."/>
            <person name="Au C.H."/>
            <person name="Birren B.W."/>
            <person name="Borodovsky M."/>
            <person name="Burns C."/>
            <person name="Canback B."/>
            <person name="Casselton L.A."/>
            <person name="Cheng C.K."/>
            <person name="Deng J."/>
            <person name="Dietrich F.S."/>
            <person name="Fargo D.C."/>
            <person name="Farman M.L."/>
            <person name="Gathman A.C."/>
            <person name="Goldberg J."/>
            <person name="Guigo R."/>
            <person name="Hoegger P.J."/>
            <person name="Hooker J.B."/>
            <person name="Huggins A."/>
            <person name="James T.Y."/>
            <person name="Kamada T."/>
            <person name="Kilaru S."/>
            <person name="Kodira C."/>
            <person name="Kues U."/>
            <person name="Kupfer D."/>
            <person name="Kwan H.S."/>
            <person name="Lomsadze A."/>
            <person name="Li W."/>
            <person name="Lilly W.W."/>
            <person name="Ma L.J."/>
            <person name="Mackey A.J."/>
            <person name="Manning G."/>
            <person name="Martin F."/>
            <person name="Muraguchi H."/>
            <person name="Natvig D.O."/>
            <person name="Palmerini H."/>
            <person name="Ramesh M.A."/>
            <person name="Rehmeyer C.J."/>
            <person name="Roe B.A."/>
            <person name="Shenoy N."/>
            <person name="Stanke M."/>
            <person name="Ter-Hovhannisyan V."/>
            <person name="Tunlid A."/>
            <person name="Velagapudi R."/>
            <person name="Vision T.J."/>
            <person name="Zeng Q."/>
            <person name="Zolan M.E."/>
            <person name="Pukkila P.J."/>
        </authorList>
    </citation>
    <scope>NUCLEOTIDE SEQUENCE [LARGE SCALE GENOMIC DNA]</scope>
    <source>
        <strain evidence="2">Okayama-7 / 130 / ATCC MYA-4618 / FGSC 9003</strain>
    </source>
</reference>
<dbReference type="KEGG" id="cci:CC1G_06633"/>
<dbReference type="STRING" id="240176.A8P7T5"/>
<dbReference type="InParanoid" id="A8P7T5"/>
<accession>A8P7T5</accession>
<dbReference type="HOGENOM" id="CLU_1240218_0_0_1"/>
<keyword evidence="2" id="KW-1185">Reference proteome</keyword>
<evidence type="ECO:0000313" key="2">
    <source>
        <dbReference type="Proteomes" id="UP000001861"/>
    </source>
</evidence>
<proteinExistence type="predicted"/>